<feature type="transmembrane region" description="Helical" evidence="1">
    <location>
        <begin position="99"/>
        <end position="118"/>
    </location>
</feature>
<proteinExistence type="predicted"/>
<keyword evidence="1" id="KW-1133">Transmembrane helix</keyword>
<evidence type="ECO:0000313" key="3">
    <source>
        <dbReference type="EMBL" id="CAD7660566.1"/>
    </source>
</evidence>
<feature type="signal peptide" evidence="2">
    <location>
        <begin position="1"/>
        <end position="21"/>
    </location>
</feature>
<protein>
    <recommendedName>
        <fullName evidence="5">Fatty acid hydroxylase domain-containing protein</fullName>
    </recommendedName>
</protein>
<dbReference type="AlphaFoldDB" id="A0A7R9MIQ1"/>
<keyword evidence="1" id="KW-0812">Transmembrane</keyword>
<keyword evidence="1" id="KW-0472">Membrane</keyword>
<dbReference type="PANTHER" id="PTHR11863">
    <property type="entry name" value="STEROL DESATURASE"/>
    <property type="match status" value="1"/>
</dbReference>
<dbReference type="InterPro" id="IPR050307">
    <property type="entry name" value="Sterol_Desaturase_Related"/>
</dbReference>
<keyword evidence="4" id="KW-1185">Reference proteome</keyword>
<organism evidence="3">
    <name type="scientific">Oppiella nova</name>
    <dbReference type="NCBI Taxonomy" id="334625"/>
    <lineage>
        <taxon>Eukaryota</taxon>
        <taxon>Metazoa</taxon>
        <taxon>Ecdysozoa</taxon>
        <taxon>Arthropoda</taxon>
        <taxon>Chelicerata</taxon>
        <taxon>Arachnida</taxon>
        <taxon>Acari</taxon>
        <taxon>Acariformes</taxon>
        <taxon>Sarcoptiformes</taxon>
        <taxon>Oribatida</taxon>
        <taxon>Brachypylina</taxon>
        <taxon>Oppioidea</taxon>
        <taxon>Oppiidae</taxon>
        <taxon>Oppiella</taxon>
    </lineage>
</organism>
<feature type="chain" id="PRO_5036211528" description="Fatty acid hydroxylase domain-containing protein" evidence="2">
    <location>
        <begin position="22"/>
        <end position="193"/>
    </location>
</feature>
<evidence type="ECO:0008006" key="5">
    <source>
        <dbReference type="Google" id="ProtNLM"/>
    </source>
</evidence>
<name>A0A7R9MIQ1_9ACAR</name>
<accession>A0A7R9MIQ1</accession>
<gene>
    <name evidence="3" type="ORF">ONB1V03_LOCUS17132</name>
</gene>
<evidence type="ECO:0000313" key="4">
    <source>
        <dbReference type="Proteomes" id="UP000728032"/>
    </source>
</evidence>
<dbReference type="Proteomes" id="UP000728032">
    <property type="component" value="Unassembled WGS sequence"/>
</dbReference>
<feature type="non-terminal residue" evidence="3">
    <location>
        <position position="193"/>
    </location>
</feature>
<dbReference type="OrthoDB" id="408954at2759"/>
<keyword evidence="2" id="KW-0732">Signal</keyword>
<feature type="transmembrane region" description="Helical" evidence="1">
    <location>
        <begin position="130"/>
        <end position="150"/>
    </location>
</feature>
<dbReference type="EMBL" id="OC935450">
    <property type="protein sequence ID" value="CAD7660566.1"/>
    <property type="molecule type" value="Genomic_DNA"/>
</dbReference>
<evidence type="ECO:0000256" key="1">
    <source>
        <dbReference type="SAM" id="Phobius"/>
    </source>
</evidence>
<evidence type="ECO:0000256" key="2">
    <source>
        <dbReference type="SAM" id="SignalP"/>
    </source>
</evidence>
<sequence>MLLNSHLAFLWVWIAIATITSLHTHSGFHLPLGLSPQFHNYHHSHVNQNYGVLGIMDRIHKTDKLFMKSKESRRHKWLLTLKPSQEITSKDIYRTVKSVLVNQLVIYLGFYFLAYSTLLRHEYKSCQINYWRLLLQFLFCAAIQEIGFYYTHRSTAIEFTSGLLMSDSKLWYFWSFGQFSSNGHSFQEIKGIA</sequence>
<dbReference type="EMBL" id="CAJPVJ010020625">
    <property type="protein sequence ID" value="CAG2177704.1"/>
    <property type="molecule type" value="Genomic_DNA"/>
</dbReference>
<reference evidence="3" key="1">
    <citation type="submission" date="2020-11" db="EMBL/GenBank/DDBJ databases">
        <authorList>
            <person name="Tran Van P."/>
        </authorList>
    </citation>
    <scope>NUCLEOTIDE SEQUENCE</scope>
</reference>